<reference evidence="1 2" key="1">
    <citation type="submission" date="2024-10" db="EMBL/GenBank/DDBJ databases">
        <title>The Natural Products Discovery Center: Release of the First 8490 Sequenced Strains for Exploring Actinobacteria Biosynthetic Diversity.</title>
        <authorList>
            <person name="Kalkreuter E."/>
            <person name="Kautsar S.A."/>
            <person name="Yang D."/>
            <person name="Bader C.D."/>
            <person name="Teijaro C.N."/>
            <person name="Fluegel L."/>
            <person name="Davis C.M."/>
            <person name="Simpson J.R."/>
            <person name="Lauterbach L."/>
            <person name="Steele A.D."/>
            <person name="Gui C."/>
            <person name="Meng S."/>
            <person name="Li G."/>
            <person name="Viehrig K."/>
            <person name="Ye F."/>
            <person name="Su P."/>
            <person name="Kiefer A.F."/>
            <person name="Nichols A."/>
            <person name="Cepeda A.J."/>
            <person name="Yan W."/>
            <person name="Fan B."/>
            <person name="Jiang Y."/>
            <person name="Adhikari A."/>
            <person name="Zheng C.-J."/>
            <person name="Schuster L."/>
            <person name="Cowan T.M."/>
            <person name="Smanski M.J."/>
            <person name="Chevrette M.G."/>
            <person name="De Carvalho L.P.S."/>
            <person name="Shen B."/>
        </authorList>
    </citation>
    <scope>NUCLEOTIDE SEQUENCE [LARGE SCALE GENOMIC DNA]</scope>
    <source>
        <strain evidence="1 2">NPDC000087</strain>
    </source>
</reference>
<name>A0ABW6WIG1_9ACTN</name>
<evidence type="ECO:0008006" key="3">
    <source>
        <dbReference type="Google" id="ProtNLM"/>
    </source>
</evidence>
<comment type="caution">
    <text evidence="1">The sequence shown here is derived from an EMBL/GenBank/DDBJ whole genome shotgun (WGS) entry which is preliminary data.</text>
</comment>
<gene>
    <name evidence="1" type="ORF">ACFY35_26825</name>
</gene>
<proteinExistence type="predicted"/>
<sequence>MPSSWWIQLSIGEGEVSRVLGAQARTRVAEALNAGNVTLGGWVVRPPTRVEFVVHVPADHVLEAMPIADRVRDVLGLEPGLTDAKSVEEADVAGIIDVGLRGAAGRGLVCLRCGRLDGHHAEGCPDNARRPHGERRA</sequence>
<dbReference type="EMBL" id="JBIAZU010000005">
    <property type="protein sequence ID" value="MFF5293067.1"/>
    <property type="molecule type" value="Genomic_DNA"/>
</dbReference>
<accession>A0ABW6WIG1</accession>
<evidence type="ECO:0000313" key="1">
    <source>
        <dbReference type="EMBL" id="MFF5293067.1"/>
    </source>
</evidence>
<organism evidence="1 2">
    <name type="scientific">Paractinoplanes globisporus</name>
    <dbReference type="NCBI Taxonomy" id="113565"/>
    <lineage>
        <taxon>Bacteria</taxon>
        <taxon>Bacillati</taxon>
        <taxon>Actinomycetota</taxon>
        <taxon>Actinomycetes</taxon>
        <taxon>Micromonosporales</taxon>
        <taxon>Micromonosporaceae</taxon>
        <taxon>Paractinoplanes</taxon>
    </lineage>
</organism>
<keyword evidence="2" id="KW-1185">Reference proteome</keyword>
<protein>
    <recommendedName>
        <fullName evidence="3">CCHC-type domain-containing protein</fullName>
    </recommendedName>
</protein>
<dbReference type="Proteomes" id="UP001602245">
    <property type="component" value="Unassembled WGS sequence"/>
</dbReference>
<dbReference type="RefSeq" id="WP_157296055.1">
    <property type="nucleotide sequence ID" value="NZ_JBIAZU010000005.1"/>
</dbReference>
<evidence type="ECO:0000313" key="2">
    <source>
        <dbReference type="Proteomes" id="UP001602245"/>
    </source>
</evidence>